<gene>
    <name evidence="1" type="ORF">SDC9_171624</name>
</gene>
<accession>A0A645GDS2</accession>
<sequence>MKQLTVLIGLFISMTFYCHAQSQTERIAKEICDKLNDVNLDQSSEFSNNKSIEIIQSTYLRNQESIKKLISEYSKTYTNKSNIEIAKLVGRDITFYLMKNCNVYQRITMFKNKPVPNISTTTEKVGEDFTELLIVKTKTNNISQSLVDECMIKAMDKNEKELVRNFGSKFSLAFTREFQAYLMTKCEPYMTWTASLLN</sequence>
<proteinExistence type="predicted"/>
<evidence type="ECO:0000313" key="1">
    <source>
        <dbReference type="EMBL" id="MPN24230.1"/>
    </source>
</evidence>
<name>A0A645GDS2_9ZZZZ</name>
<protein>
    <submittedName>
        <fullName evidence="1">Uncharacterized protein</fullName>
    </submittedName>
</protein>
<comment type="caution">
    <text evidence="1">The sequence shown here is derived from an EMBL/GenBank/DDBJ whole genome shotgun (WGS) entry which is preliminary data.</text>
</comment>
<organism evidence="1">
    <name type="scientific">bioreactor metagenome</name>
    <dbReference type="NCBI Taxonomy" id="1076179"/>
    <lineage>
        <taxon>unclassified sequences</taxon>
        <taxon>metagenomes</taxon>
        <taxon>ecological metagenomes</taxon>
    </lineage>
</organism>
<dbReference type="EMBL" id="VSSQ01073017">
    <property type="protein sequence ID" value="MPN24230.1"/>
    <property type="molecule type" value="Genomic_DNA"/>
</dbReference>
<reference evidence="1" key="1">
    <citation type="submission" date="2019-08" db="EMBL/GenBank/DDBJ databases">
        <authorList>
            <person name="Kucharzyk K."/>
            <person name="Murdoch R.W."/>
            <person name="Higgins S."/>
            <person name="Loffler F."/>
        </authorList>
    </citation>
    <scope>NUCLEOTIDE SEQUENCE</scope>
</reference>
<dbReference type="AlphaFoldDB" id="A0A645GDS2"/>